<dbReference type="RefSeq" id="WP_128754987.1">
    <property type="nucleotide sequence ID" value="NZ_JAJALK010000010.1"/>
</dbReference>
<sequence length="145" mass="16684">MKMARKLAKTKRTVNGKYLGRPVKKSKNAAPVIEKSSLKAKPARMKLYLKRLRNPELVTHPITGETVRPFGPPKPVYEWREAKPGRPPVSDFVALLRIIKVIQHTGQHGFSAAVAEQEPHRKIDAVKQEYRRERRAMRRRAEENS</sequence>
<protein>
    <submittedName>
        <fullName evidence="2">Uncharacterized protein</fullName>
    </submittedName>
</protein>
<name>A0AAJ1TVL5_9HYPH</name>
<proteinExistence type="predicted"/>
<evidence type="ECO:0000313" key="2">
    <source>
        <dbReference type="EMBL" id="MDQ0545634.1"/>
    </source>
</evidence>
<dbReference type="EMBL" id="JAUSWL010000009">
    <property type="protein sequence ID" value="MDQ0545634.1"/>
    <property type="molecule type" value="Genomic_DNA"/>
</dbReference>
<comment type="caution">
    <text evidence="2">The sequence shown here is derived from an EMBL/GenBank/DDBJ whole genome shotgun (WGS) entry which is preliminary data.</text>
</comment>
<gene>
    <name evidence="2" type="ORF">QO001_004578</name>
</gene>
<organism evidence="2 3">
    <name type="scientific">Methylobacterium brachiatum</name>
    <dbReference type="NCBI Taxonomy" id="269660"/>
    <lineage>
        <taxon>Bacteria</taxon>
        <taxon>Pseudomonadati</taxon>
        <taxon>Pseudomonadota</taxon>
        <taxon>Alphaproteobacteria</taxon>
        <taxon>Hyphomicrobiales</taxon>
        <taxon>Methylobacteriaceae</taxon>
        <taxon>Methylobacterium</taxon>
    </lineage>
</organism>
<evidence type="ECO:0000313" key="3">
    <source>
        <dbReference type="Proteomes" id="UP001223420"/>
    </source>
</evidence>
<feature type="region of interest" description="Disordered" evidence="1">
    <location>
        <begin position="1"/>
        <end position="27"/>
    </location>
</feature>
<dbReference type="AlphaFoldDB" id="A0AAJ1TVL5"/>
<reference evidence="2" key="1">
    <citation type="submission" date="2023-07" db="EMBL/GenBank/DDBJ databases">
        <title>Genomic Encyclopedia of Type Strains, Phase IV (KMG-IV): sequencing the most valuable type-strain genomes for metagenomic binning, comparative biology and taxonomic classification.</title>
        <authorList>
            <person name="Goeker M."/>
        </authorList>
    </citation>
    <scope>NUCLEOTIDE SEQUENCE</scope>
    <source>
        <strain evidence="2">DSM 19569</strain>
    </source>
</reference>
<accession>A0AAJ1TVL5</accession>
<evidence type="ECO:0000256" key="1">
    <source>
        <dbReference type="SAM" id="MobiDB-lite"/>
    </source>
</evidence>
<dbReference type="Proteomes" id="UP001223420">
    <property type="component" value="Unassembled WGS sequence"/>
</dbReference>
<feature type="compositionally biased region" description="Basic residues" evidence="1">
    <location>
        <begin position="1"/>
        <end position="14"/>
    </location>
</feature>